<keyword evidence="2" id="KW-1185">Reference proteome</keyword>
<protein>
    <submittedName>
        <fullName evidence="1">Uncharacterized protein</fullName>
    </submittedName>
</protein>
<evidence type="ECO:0000313" key="2">
    <source>
        <dbReference type="Proteomes" id="UP001410394"/>
    </source>
</evidence>
<dbReference type="RefSeq" id="WP_345919299.1">
    <property type="nucleotide sequence ID" value="NZ_JBDIVE010000003.1"/>
</dbReference>
<organism evidence="1 2">
    <name type="scientific">Uliginosibacterium sediminicola</name>
    <dbReference type="NCBI Taxonomy" id="2024550"/>
    <lineage>
        <taxon>Bacteria</taxon>
        <taxon>Pseudomonadati</taxon>
        <taxon>Pseudomonadota</taxon>
        <taxon>Betaproteobacteria</taxon>
        <taxon>Rhodocyclales</taxon>
        <taxon>Zoogloeaceae</taxon>
        <taxon>Uliginosibacterium</taxon>
    </lineage>
</organism>
<comment type="caution">
    <text evidence="1">The sequence shown here is derived from an EMBL/GenBank/DDBJ whole genome shotgun (WGS) entry which is preliminary data.</text>
</comment>
<evidence type="ECO:0000313" key="1">
    <source>
        <dbReference type="EMBL" id="MEN3068533.1"/>
    </source>
</evidence>
<proteinExistence type="predicted"/>
<accession>A0ABU9YXT8</accession>
<name>A0ABU9YXT8_9RHOO</name>
<gene>
    <name evidence="1" type="ORF">ABDB84_08580</name>
</gene>
<dbReference type="Proteomes" id="UP001410394">
    <property type="component" value="Unassembled WGS sequence"/>
</dbReference>
<sequence length="474" mass="51519">MASPLLVLQHMDPNQALQQVVGQVHAARARSDLPHAARLRHIFELDKAVQRQARTALERYLSLSATLSPARHGLWQIVRRCWGELFETYAESLMAVEADTEALARSEIAELSIRAIRAGTQCIKWDAFQHGPIQPNTWAVLNQAYRLALLADVAQRNVQLRSDRGTESTVEREYLRALAFNSLGVDQLDAFRLEVSSRLIQYVLPYLELTEHADAASLQWVDLSGPEAPARLVRRPATLGLARFFSGTVASGPLQDMLEQVASGKIPAPLISAGQVDASGGKVASALSHMIRCWSSEPPVRRHRRHPLPGTMLVVPGLQQFALRLAGDPRARAPHAWQLQDASLQGIGADARLDEASDLAVGTLLGMHMPDSATWRVGAVRRVWRSTPGMGRVGVELLGGTPVAAMADDGAGELSVVVLDAPRRGQPTRVLVPGAGLRANTPIYLLGAAPLKLSPLSTLEYGTDHEIRMYLCAG</sequence>
<reference evidence="1 2" key="1">
    <citation type="journal article" date="2018" name="Int. J. Syst. Evol. Microbiol.">
        <title>Uliginosibacterium sediminicola sp. nov., isolated from freshwater sediment.</title>
        <authorList>
            <person name="Hwang W.M."/>
            <person name="Kim S.M."/>
            <person name="Kang K."/>
            <person name="Ahn T.Y."/>
        </authorList>
    </citation>
    <scope>NUCLEOTIDE SEQUENCE [LARGE SCALE GENOMIC DNA]</scope>
    <source>
        <strain evidence="1 2">M1-21</strain>
    </source>
</reference>
<dbReference type="EMBL" id="JBDIVE010000003">
    <property type="protein sequence ID" value="MEN3068533.1"/>
    <property type="molecule type" value="Genomic_DNA"/>
</dbReference>